<sequence length="746" mass="85005">MFNPINKRIYRQVKLYPGKVLMVFMAIVFLVVFASSFFTAQDSAKHLYYRQLSDGKVEDGEFTVLDKLTDVARERLRSENITLYENFYREVNLPDNKCLRVFINRQGINEAQILNGRLAEAADEIAVDGNYARANGLVLGDEIKTEGGVFKLVGTVSIPDYSSVLKRRADLVMDTGYFGLGFVSRDGWAALKGGLLKYVYAYHTAIKLDKYAAADKLKSVVQEVSKDNLVLDAVTRYDNKCITYLMDDMDGDVPTIMLTIIILFVAIAFISAVQIKSLVEEEAPVIGTLLAMGYTRRELTLNYMAMPVGVAVAAAVIGNLLAYGYLYHVYVDLYYQSFNLPNFEARLTARSFLLTTLIPTVIYLVINFAVIWHSLRFSPLAFLRRNLHKYSYKSWFSLRHRAFLSKVRLRMLFDNKLNLAALLIGIFIADLLLMYGLAARPGFDFYTKSMQEDMKYNYATLVRQPELHVEAEQATWVTAEMTKFENRKISLYGVGENSRYALEGYKDLAMNEAIASDGLLKRFRLSPGDKLSIREPYNNKIVVLTLKRAEPHTIALQLVLRQVDLNRILGVQPNYFNTYFSDKKLSVDPENLVTQIDRNEMAKFMEHFMNSFGIAFDMIKVIGVVFFLIITLIISGVIIDKARQNLAYLKIFGFSNAEIAGIYIYPVLVLLIIYQILLFPFLRMAVRKIIYFSMIKLDAYIDVPIPFNVIFTVIGLSVGVFFVVQLVQNLHLRRINMVESLKTLNG</sequence>
<evidence type="ECO:0000256" key="3">
    <source>
        <dbReference type="ARBA" id="ARBA00022692"/>
    </source>
</evidence>
<evidence type="ECO:0000256" key="1">
    <source>
        <dbReference type="ARBA" id="ARBA00004651"/>
    </source>
</evidence>
<protein>
    <submittedName>
        <fullName evidence="8">ABC transporter permease</fullName>
    </submittedName>
</protein>
<keyword evidence="5 6" id="KW-0472">Membrane</keyword>
<dbReference type="GO" id="GO:0005886">
    <property type="term" value="C:plasma membrane"/>
    <property type="evidence" value="ECO:0007669"/>
    <property type="project" value="UniProtKB-SubCell"/>
</dbReference>
<reference evidence="9" key="1">
    <citation type="submission" date="2017-04" db="EMBL/GenBank/DDBJ databases">
        <authorList>
            <person name="Bumgarner R.E."/>
            <person name="Fredricks D.N."/>
            <person name="Srinivasan S."/>
        </authorList>
    </citation>
    <scope>NUCLEOTIDE SEQUENCE [LARGE SCALE GENOMIC DNA]</scope>
    <source>
        <strain evidence="9">KA00405</strain>
    </source>
</reference>
<feature type="transmembrane region" description="Helical" evidence="6">
    <location>
        <begin position="352"/>
        <end position="375"/>
    </location>
</feature>
<feature type="domain" description="ABC3 transporter permease C-terminal" evidence="7">
    <location>
        <begin position="258"/>
        <end position="379"/>
    </location>
</feature>
<feature type="transmembrane region" description="Helical" evidence="6">
    <location>
        <begin position="20"/>
        <end position="40"/>
    </location>
</feature>
<keyword evidence="3 6" id="KW-0812">Transmembrane</keyword>
<organism evidence="8 9">
    <name type="scientific">Mageeibacillus indolicus</name>
    <dbReference type="NCBI Taxonomy" id="884684"/>
    <lineage>
        <taxon>Bacteria</taxon>
        <taxon>Bacillati</taxon>
        <taxon>Bacillota</taxon>
        <taxon>Clostridia</taxon>
        <taxon>Eubacteriales</taxon>
        <taxon>Oscillospiraceae</taxon>
        <taxon>Mageeibacillus</taxon>
    </lineage>
</organism>
<evidence type="ECO:0000256" key="6">
    <source>
        <dbReference type="SAM" id="Phobius"/>
    </source>
</evidence>
<dbReference type="EMBL" id="NBZD01000001">
    <property type="protein sequence ID" value="PNH19941.1"/>
    <property type="molecule type" value="Genomic_DNA"/>
</dbReference>
<proteinExistence type="predicted"/>
<evidence type="ECO:0000256" key="5">
    <source>
        <dbReference type="ARBA" id="ARBA00023136"/>
    </source>
</evidence>
<feature type="transmembrane region" description="Helical" evidence="6">
    <location>
        <begin position="659"/>
        <end position="682"/>
    </location>
</feature>
<feature type="transmembrane region" description="Helical" evidence="6">
    <location>
        <begin position="703"/>
        <end position="727"/>
    </location>
</feature>
<dbReference type="Proteomes" id="UP000236394">
    <property type="component" value="Unassembled WGS sequence"/>
</dbReference>
<feature type="transmembrane region" description="Helical" evidence="6">
    <location>
        <begin position="419"/>
        <end position="438"/>
    </location>
</feature>
<gene>
    <name evidence="8" type="ORF">B7R76_03460</name>
</gene>
<feature type="transmembrane region" description="Helical" evidence="6">
    <location>
        <begin position="304"/>
        <end position="331"/>
    </location>
</feature>
<name>A0A2J8B585_9FIRM</name>
<dbReference type="InterPro" id="IPR038766">
    <property type="entry name" value="Membrane_comp_ABC_pdt"/>
</dbReference>
<dbReference type="PANTHER" id="PTHR30287">
    <property type="entry name" value="MEMBRANE COMPONENT OF PREDICTED ABC SUPERFAMILY METABOLITE UPTAKE TRANSPORTER"/>
    <property type="match status" value="1"/>
</dbReference>
<dbReference type="InterPro" id="IPR003838">
    <property type="entry name" value="ABC3_permease_C"/>
</dbReference>
<keyword evidence="2" id="KW-1003">Cell membrane</keyword>
<evidence type="ECO:0000259" key="7">
    <source>
        <dbReference type="Pfam" id="PF02687"/>
    </source>
</evidence>
<evidence type="ECO:0000256" key="4">
    <source>
        <dbReference type="ARBA" id="ARBA00022989"/>
    </source>
</evidence>
<evidence type="ECO:0000313" key="9">
    <source>
        <dbReference type="Proteomes" id="UP000236394"/>
    </source>
</evidence>
<dbReference type="AlphaFoldDB" id="A0A2J8B585"/>
<feature type="transmembrane region" description="Helical" evidence="6">
    <location>
        <begin position="618"/>
        <end position="639"/>
    </location>
</feature>
<keyword evidence="4 6" id="KW-1133">Transmembrane helix</keyword>
<comment type="caution">
    <text evidence="8">The sequence shown here is derived from an EMBL/GenBank/DDBJ whole genome shotgun (WGS) entry which is preliminary data.</text>
</comment>
<dbReference type="Pfam" id="PF02687">
    <property type="entry name" value="FtsX"/>
    <property type="match status" value="1"/>
</dbReference>
<dbReference type="RefSeq" id="WP_102892378.1">
    <property type="nucleotide sequence ID" value="NZ_NBZD01000001.1"/>
</dbReference>
<accession>A0A2J8B585</accession>
<evidence type="ECO:0000256" key="2">
    <source>
        <dbReference type="ARBA" id="ARBA00022475"/>
    </source>
</evidence>
<dbReference type="PANTHER" id="PTHR30287:SF1">
    <property type="entry name" value="INNER MEMBRANE PROTEIN"/>
    <property type="match status" value="1"/>
</dbReference>
<feature type="transmembrane region" description="Helical" evidence="6">
    <location>
        <begin position="256"/>
        <end position="275"/>
    </location>
</feature>
<evidence type="ECO:0000313" key="8">
    <source>
        <dbReference type="EMBL" id="PNH19941.1"/>
    </source>
</evidence>
<comment type="subcellular location">
    <subcellularLocation>
        <location evidence="1">Cell membrane</location>
        <topology evidence="1">Multi-pass membrane protein</topology>
    </subcellularLocation>
</comment>